<dbReference type="RefSeq" id="WP_014448718.1">
    <property type="nucleotide sequence ID" value="NC_017094.1"/>
</dbReference>
<organism evidence="1 2">
    <name type="scientific">Leptospirillum ferrooxidans (strain C2-3)</name>
    <dbReference type="NCBI Taxonomy" id="1162668"/>
    <lineage>
        <taxon>Bacteria</taxon>
        <taxon>Pseudomonadati</taxon>
        <taxon>Nitrospirota</taxon>
        <taxon>Nitrospiria</taxon>
        <taxon>Nitrospirales</taxon>
        <taxon>Nitrospiraceae</taxon>
        <taxon>Leptospirillum</taxon>
    </lineage>
</organism>
<sequence length="479" mass="48809">MNKPAGSAARYLFGAIFLLGFTSCGGGGGGGGGAGGGATSSTAVSNSTEASSGSLGVFISNGNATVAAPSGASTSGSSSGNSGTTSSTNTAYLITLPSAQNPTPSYTQIQCNTSSFSISGVNLDTQHSVGVAFDINSYQLEFFQFSTGSNVSNCNPYTNLTATDQIDTSAGLTDVGGVVMDPSIQIAIVETGSGFQFVDYSNPSNPVTSTVYPSIPSYQLSGGIDIVENFAYDPYLVVGGQNYKMILSGSGAVSYFNRKSDGNLLEFADIKTGIIYRPDAQTQSNFSAGRNASCTADAIGIDTSYQVAIIGCEYDAFSTTSSPSVFSPVTILVNLNDLTLTPSLGTYSLPLSAVVSITLTNSAPPQNNVFVDSVNHIVMWAAGGDWGTTGANSYSVAKLSDPFTSFGSGIVGSFATPSALESGWVGYGYPHGSAMYVDSSGNSVALWMNQSASSLAMVKANEILAGASPSTAVTYVSIP</sequence>
<proteinExistence type="predicted"/>
<dbReference type="PATRIC" id="fig|1162668.3.peg.599"/>
<dbReference type="Proteomes" id="UP000007382">
    <property type="component" value="Chromosome"/>
</dbReference>
<name>I0ILS6_LEPFC</name>
<evidence type="ECO:0000313" key="2">
    <source>
        <dbReference type="Proteomes" id="UP000007382"/>
    </source>
</evidence>
<dbReference type="AlphaFoldDB" id="I0ILS6"/>
<dbReference type="KEGG" id="lfc:LFE_0507"/>
<keyword evidence="2" id="KW-1185">Reference proteome</keyword>
<gene>
    <name evidence="1" type="ordered locus">LFE_0507</name>
</gene>
<reference evidence="1 2" key="1">
    <citation type="journal article" date="2012" name="J. Bacteriol.">
        <title>Complete Genome Sequence of Leptospirillum ferrooxidans Strain C2-3, Isolated from a Fresh Volcanic Ash Deposit on the Island of Miyake, Japan.</title>
        <authorList>
            <person name="Fujimura R."/>
            <person name="Sato Y."/>
            <person name="Nishizawa T."/>
            <person name="Oshima K."/>
            <person name="Kim S.-W."/>
            <person name="Hattori M."/>
            <person name="Kamijo T."/>
            <person name="Ohta H."/>
        </authorList>
    </citation>
    <scope>NUCLEOTIDE SEQUENCE [LARGE SCALE GENOMIC DNA]</scope>
    <source>
        <strain evidence="1 2">C2-3</strain>
    </source>
</reference>
<dbReference type="HOGENOM" id="CLU_569605_0_0_0"/>
<protein>
    <submittedName>
        <fullName evidence="1">Uncharacterized protein</fullName>
    </submittedName>
</protein>
<reference evidence="2" key="2">
    <citation type="submission" date="2012-03" db="EMBL/GenBank/DDBJ databases">
        <title>The complete genome sequence of the pioneer microbe on fresh volcanic deposit, Leptospirillum ferrooxidans strain C2-3.</title>
        <authorList>
            <person name="Fujimura R."/>
            <person name="Sato Y."/>
            <person name="Nishizawa T."/>
            <person name="Nanba K."/>
            <person name="Oshima K."/>
            <person name="Hattori M."/>
            <person name="Kamijo T."/>
            <person name="Ohta H."/>
        </authorList>
    </citation>
    <scope>NUCLEOTIDE SEQUENCE [LARGE SCALE GENOMIC DNA]</scope>
    <source>
        <strain evidence="2">C2-3</strain>
    </source>
</reference>
<dbReference type="STRING" id="1162668.LFE_0507"/>
<dbReference type="EMBL" id="AP012342">
    <property type="protein sequence ID" value="BAM06225.1"/>
    <property type="molecule type" value="Genomic_DNA"/>
</dbReference>
<evidence type="ECO:0000313" key="1">
    <source>
        <dbReference type="EMBL" id="BAM06225.1"/>
    </source>
</evidence>
<dbReference type="PROSITE" id="PS51257">
    <property type="entry name" value="PROKAR_LIPOPROTEIN"/>
    <property type="match status" value="1"/>
</dbReference>
<accession>I0ILS6</accession>